<organism evidence="1">
    <name type="scientific">Cucumis melo</name>
    <name type="common">Muskmelon</name>
    <dbReference type="NCBI Taxonomy" id="3656"/>
    <lineage>
        <taxon>Eukaryota</taxon>
        <taxon>Viridiplantae</taxon>
        <taxon>Streptophyta</taxon>
        <taxon>Embryophyta</taxon>
        <taxon>Tracheophyta</taxon>
        <taxon>Spermatophyta</taxon>
        <taxon>Magnoliopsida</taxon>
        <taxon>eudicotyledons</taxon>
        <taxon>Gunneridae</taxon>
        <taxon>Pentapetalae</taxon>
        <taxon>rosids</taxon>
        <taxon>fabids</taxon>
        <taxon>Cucurbitales</taxon>
        <taxon>Cucurbitaceae</taxon>
        <taxon>Benincaseae</taxon>
        <taxon>Cucumis</taxon>
    </lineage>
</organism>
<reference evidence="1" key="1">
    <citation type="submission" date="2023-03" db="UniProtKB">
        <authorList>
            <consortium name="EnsemblPlants"/>
        </authorList>
    </citation>
    <scope>IDENTIFICATION</scope>
</reference>
<proteinExistence type="predicted"/>
<sequence length="146" mass="16897">MSSGREELNRAYRPRIWPKTVSDKTNFEIFSITMIYEIFINYMTEILSLRLEITMCTLVSLGLLVKSSRQIHVQKSVVRWLHASFRSKSYNPVLSLKNNGSTLVVVSGCVREEISRIEKFQRNEFSLTLISFNYGQAGSIGIIRRR</sequence>
<evidence type="ECO:0000313" key="1">
    <source>
        <dbReference type="EnsemblPlants" id="MELO3C031358.2.1"/>
    </source>
</evidence>
<dbReference type="EnsemblPlants" id="MELO3C031358.2.1">
    <property type="protein sequence ID" value="MELO3C031358.2.1"/>
    <property type="gene ID" value="MELO3C031358.2"/>
</dbReference>
<name>A0A9I9EB45_CUCME</name>
<protein>
    <submittedName>
        <fullName evidence="1">Uncharacterized protein</fullName>
    </submittedName>
</protein>
<dbReference type="AlphaFoldDB" id="A0A9I9EB45"/>
<accession>A0A9I9EB45</accession>
<dbReference type="Gramene" id="MELO3C031358.2.1">
    <property type="protein sequence ID" value="MELO3C031358.2.1"/>
    <property type="gene ID" value="MELO3C031358.2"/>
</dbReference>